<keyword evidence="1" id="KW-0472">Membrane</keyword>
<keyword evidence="3" id="KW-1185">Reference proteome</keyword>
<proteinExistence type="predicted"/>
<sequence>DRRRRAQAAGITAVALLAGVFVAPAMWPPLLLASLVAGLWALGAAAFAQRRVTRGEEAASPRVRNGALLGCLNTVAILGLVVWAIWALERAVRP</sequence>
<keyword evidence="1" id="KW-0812">Transmembrane</keyword>
<accession>A0ABS8BCT7</accession>
<feature type="transmembrane region" description="Helical" evidence="1">
    <location>
        <begin position="68"/>
        <end position="88"/>
    </location>
</feature>
<evidence type="ECO:0008006" key="4">
    <source>
        <dbReference type="Google" id="ProtNLM"/>
    </source>
</evidence>
<evidence type="ECO:0000313" key="3">
    <source>
        <dbReference type="Proteomes" id="UP001199054"/>
    </source>
</evidence>
<comment type="caution">
    <text evidence="2">The sequence shown here is derived from an EMBL/GenBank/DDBJ whole genome shotgun (WGS) entry which is preliminary data.</text>
</comment>
<evidence type="ECO:0000256" key="1">
    <source>
        <dbReference type="SAM" id="Phobius"/>
    </source>
</evidence>
<dbReference type="Proteomes" id="UP001199054">
    <property type="component" value="Unassembled WGS sequence"/>
</dbReference>
<feature type="transmembrane region" description="Helical" evidence="1">
    <location>
        <begin position="7"/>
        <end position="24"/>
    </location>
</feature>
<feature type="non-terminal residue" evidence="2">
    <location>
        <position position="1"/>
    </location>
</feature>
<dbReference type="EMBL" id="JAJAUY010000124">
    <property type="protein sequence ID" value="MCB5182411.1"/>
    <property type="molecule type" value="Genomic_DNA"/>
</dbReference>
<gene>
    <name evidence="2" type="ORF">LG632_23910</name>
</gene>
<name>A0ABS8BCT7_9ACTN</name>
<reference evidence="2 3" key="1">
    <citation type="submission" date="2021-10" db="EMBL/GenBank/DDBJ databases">
        <title>Streptomyces sp. strain SMC 277, a novel streptomycete isolated from soil.</title>
        <authorList>
            <person name="Chanama M."/>
        </authorList>
    </citation>
    <scope>NUCLEOTIDE SEQUENCE [LARGE SCALE GENOMIC DNA]</scope>
    <source>
        <strain evidence="2 3">SMC 277</strain>
    </source>
</reference>
<dbReference type="RefSeq" id="WP_226729497.1">
    <property type="nucleotide sequence ID" value="NZ_JAJAUY010000124.1"/>
</dbReference>
<feature type="transmembrane region" description="Helical" evidence="1">
    <location>
        <begin position="30"/>
        <end position="48"/>
    </location>
</feature>
<keyword evidence="1" id="KW-1133">Transmembrane helix</keyword>
<organism evidence="2 3">
    <name type="scientific">Streptomyces antimicrobicus</name>
    <dbReference type="NCBI Taxonomy" id="2883108"/>
    <lineage>
        <taxon>Bacteria</taxon>
        <taxon>Bacillati</taxon>
        <taxon>Actinomycetota</taxon>
        <taxon>Actinomycetes</taxon>
        <taxon>Kitasatosporales</taxon>
        <taxon>Streptomycetaceae</taxon>
        <taxon>Streptomyces</taxon>
    </lineage>
</organism>
<protein>
    <recommendedName>
        <fullName evidence="4">DUF4190 domain-containing protein</fullName>
    </recommendedName>
</protein>
<evidence type="ECO:0000313" key="2">
    <source>
        <dbReference type="EMBL" id="MCB5182411.1"/>
    </source>
</evidence>